<dbReference type="PANTHER" id="PTHR43289">
    <property type="entry name" value="MITOGEN-ACTIVATED PROTEIN KINASE KINASE KINASE 20-RELATED"/>
    <property type="match status" value="1"/>
</dbReference>
<evidence type="ECO:0000256" key="2">
    <source>
        <dbReference type="ARBA" id="ARBA00022527"/>
    </source>
</evidence>
<comment type="caution">
    <text evidence="11">The sequence shown here is derived from an EMBL/GenBank/DDBJ whole genome shotgun (WGS) entry which is preliminary data.</text>
</comment>
<evidence type="ECO:0000256" key="4">
    <source>
        <dbReference type="ARBA" id="ARBA00022741"/>
    </source>
</evidence>
<feature type="region of interest" description="Disordered" evidence="8">
    <location>
        <begin position="284"/>
        <end position="350"/>
    </location>
</feature>
<sequence length="556" mass="57268">MVREVTEPTRAPSAGDRPARLVGGRYRIEDVVGTGAMGTVWRGYDTRLRRPVAVKEVNLPTTATDDQRTVLTRRAMTEARHAARVSHPNIVAVHDVVADRGLPCLVMRLVEGSSLGETVRMHGPLSPARTAEIGVALVDALAAAHRGGVVHRDVKPSNVLLTDDGEVLLTDFSIATDSFRGTMSAGSGALGSPGYIAPERLNGHSTGPEADLFGLGATLFCAVEGSGPFDRADPLAALLATATAPHPTPRRAGPLAPLLDALLDKDPAARPDLTRTRAELAAVARAPESVNSFRPATAEDARPRRRPEVEKSSVVADAPRDDAPTEELHTTEADATPSTPLRSEVPTHVAPRSGRRLRALVGGLAVAVCAAVLLAAAVLQRDAGTDDGPGATTASLAAPAVTDRATPISPAAGSPSPSATVSPTPTPTASASASKPAKPKPSKSPKPIGQVTAAELSVSPASYLGSCIEPVQFTVDISVAVSEGPTDVRYTIALAPGDSEIAGGAGSADEDQTFDSSDQVGLDFTQGSGTYAVQAVVESPTRYSPVPAQIRVVCVG</sequence>
<dbReference type="SUPFAM" id="SSF56112">
    <property type="entry name" value="Protein kinase-like (PK-like)"/>
    <property type="match status" value="1"/>
</dbReference>
<evidence type="ECO:0000256" key="1">
    <source>
        <dbReference type="ARBA" id="ARBA00012513"/>
    </source>
</evidence>
<dbReference type="InterPro" id="IPR008271">
    <property type="entry name" value="Ser/Thr_kinase_AS"/>
</dbReference>
<dbReference type="EMBL" id="BAAAYN010000017">
    <property type="protein sequence ID" value="GAA3387269.1"/>
    <property type="molecule type" value="Genomic_DNA"/>
</dbReference>
<feature type="compositionally biased region" description="Basic and acidic residues" evidence="8">
    <location>
        <begin position="297"/>
        <end position="311"/>
    </location>
</feature>
<dbReference type="InterPro" id="IPR011009">
    <property type="entry name" value="Kinase-like_dom_sf"/>
</dbReference>
<dbReference type="PROSITE" id="PS50011">
    <property type="entry name" value="PROTEIN_KINASE_DOM"/>
    <property type="match status" value="1"/>
</dbReference>
<dbReference type="Proteomes" id="UP001501676">
    <property type="component" value="Unassembled WGS sequence"/>
</dbReference>
<keyword evidence="6 7" id="KW-0067">ATP-binding</keyword>
<name>A0ABP6SWM6_9ACTN</name>
<evidence type="ECO:0000256" key="6">
    <source>
        <dbReference type="ARBA" id="ARBA00022840"/>
    </source>
</evidence>
<feature type="compositionally biased region" description="Basic and acidic residues" evidence="8">
    <location>
        <begin position="318"/>
        <end position="332"/>
    </location>
</feature>
<evidence type="ECO:0000259" key="10">
    <source>
        <dbReference type="PROSITE" id="PS50011"/>
    </source>
</evidence>
<gene>
    <name evidence="11" type="ORF">GCM10020369_29170</name>
</gene>
<feature type="region of interest" description="Disordered" evidence="8">
    <location>
        <begin position="390"/>
        <end position="448"/>
    </location>
</feature>
<dbReference type="PROSITE" id="PS00107">
    <property type="entry name" value="PROTEIN_KINASE_ATP"/>
    <property type="match status" value="1"/>
</dbReference>
<reference evidence="12" key="1">
    <citation type="journal article" date="2019" name="Int. J. Syst. Evol. Microbiol.">
        <title>The Global Catalogue of Microorganisms (GCM) 10K type strain sequencing project: providing services to taxonomists for standard genome sequencing and annotation.</title>
        <authorList>
            <consortium name="The Broad Institute Genomics Platform"/>
            <consortium name="The Broad Institute Genome Sequencing Center for Infectious Disease"/>
            <person name="Wu L."/>
            <person name="Ma J."/>
        </authorList>
    </citation>
    <scope>NUCLEOTIDE SEQUENCE [LARGE SCALE GENOMIC DNA]</scope>
    <source>
        <strain evidence="12">JCM 9458</strain>
    </source>
</reference>
<dbReference type="InterPro" id="IPR017441">
    <property type="entry name" value="Protein_kinase_ATP_BS"/>
</dbReference>
<feature type="transmembrane region" description="Helical" evidence="9">
    <location>
        <begin position="359"/>
        <end position="379"/>
    </location>
</feature>
<evidence type="ECO:0000256" key="9">
    <source>
        <dbReference type="SAM" id="Phobius"/>
    </source>
</evidence>
<proteinExistence type="predicted"/>
<evidence type="ECO:0000256" key="3">
    <source>
        <dbReference type="ARBA" id="ARBA00022679"/>
    </source>
</evidence>
<keyword evidence="5" id="KW-0418">Kinase</keyword>
<dbReference type="Gene3D" id="3.30.200.20">
    <property type="entry name" value="Phosphorylase Kinase, domain 1"/>
    <property type="match status" value="1"/>
</dbReference>
<keyword evidence="9" id="KW-0812">Transmembrane</keyword>
<evidence type="ECO:0000313" key="12">
    <source>
        <dbReference type="Proteomes" id="UP001501676"/>
    </source>
</evidence>
<organism evidence="11 12">
    <name type="scientific">Cryptosporangium minutisporangium</name>
    <dbReference type="NCBI Taxonomy" id="113569"/>
    <lineage>
        <taxon>Bacteria</taxon>
        <taxon>Bacillati</taxon>
        <taxon>Actinomycetota</taxon>
        <taxon>Actinomycetes</taxon>
        <taxon>Cryptosporangiales</taxon>
        <taxon>Cryptosporangiaceae</taxon>
        <taxon>Cryptosporangium</taxon>
    </lineage>
</organism>
<evidence type="ECO:0000256" key="8">
    <source>
        <dbReference type="SAM" id="MobiDB-lite"/>
    </source>
</evidence>
<keyword evidence="9" id="KW-0472">Membrane</keyword>
<evidence type="ECO:0000256" key="5">
    <source>
        <dbReference type="ARBA" id="ARBA00022777"/>
    </source>
</evidence>
<dbReference type="EC" id="2.7.11.1" evidence="1"/>
<feature type="domain" description="Protein kinase" evidence="10">
    <location>
        <begin position="26"/>
        <end position="283"/>
    </location>
</feature>
<dbReference type="CDD" id="cd14014">
    <property type="entry name" value="STKc_PknB_like"/>
    <property type="match status" value="1"/>
</dbReference>
<evidence type="ECO:0000313" key="11">
    <source>
        <dbReference type="EMBL" id="GAA3387269.1"/>
    </source>
</evidence>
<feature type="binding site" evidence="7">
    <location>
        <position position="55"/>
    </location>
    <ligand>
        <name>ATP</name>
        <dbReference type="ChEBI" id="CHEBI:30616"/>
    </ligand>
</feature>
<evidence type="ECO:0000256" key="7">
    <source>
        <dbReference type="PROSITE-ProRule" id="PRU10141"/>
    </source>
</evidence>
<keyword evidence="9" id="KW-1133">Transmembrane helix</keyword>
<dbReference type="Gene3D" id="1.10.510.10">
    <property type="entry name" value="Transferase(Phosphotransferase) domain 1"/>
    <property type="match status" value="1"/>
</dbReference>
<dbReference type="InterPro" id="IPR000719">
    <property type="entry name" value="Prot_kinase_dom"/>
</dbReference>
<accession>A0ABP6SWM6</accession>
<dbReference type="SMART" id="SM00220">
    <property type="entry name" value="S_TKc"/>
    <property type="match status" value="1"/>
</dbReference>
<dbReference type="PROSITE" id="PS00108">
    <property type="entry name" value="PROTEIN_KINASE_ST"/>
    <property type="match status" value="1"/>
</dbReference>
<keyword evidence="3" id="KW-0808">Transferase</keyword>
<keyword evidence="4 7" id="KW-0547">Nucleotide-binding</keyword>
<keyword evidence="12" id="KW-1185">Reference proteome</keyword>
<feature type="compositionally biased region" description="Low complexity" evidence="8">
    <location>
        <begin position="405"/>
        <end position="436"/>
    </location>
</feature>
<dbReference type="PANTHER" id="PTHR43289:SF6">
    <property type="entry name" value="SERINE_THREONINE-PROTEIN KINASE NEKL-3"/>
    <property type="match status" value="1"/>
</dbReference>
<dbReference type="Pfam" id="PF00069">
    <property type="entry name" value="Pkinase"/>
    <property type="match status" value="1"/>
</dbReference>
<protein>
    <recommendedName>
        <fullName evidence="1">non-specific serine/threonine protein kinase</fullName>
        <ecNumber evidence="1">2.7.11.1</ecNumber>
    </recommendedName>
</protein>
<keyword evidence="2" id="KW-0723">Serine/threonine-protein kinase</keyword>